<protein>
    <recommendedName>
        <fullName evidence="2">AMP-activated protein kinase glycogen-binding domain-containing protein</fullName>
    </recommendedName>
</protein>
<feature type="signal peptide" evidence="1">
    <location>
        <begin position="1"/>
        <end position="19"/>
    </location>
</feature>
<dbReference type="InterPro" id="IPR014756">
    <property type="entry name" value="Ig_E-set"/>
</dbReference>
<dbReference type="Proteomes" id="UP000752013">
    <property type="component" value="Unassembled WGS sequence"/>
</dbReference>
<feature type="domain" description="AMP-activated protein kinase glycogen-binding" evidence="2">
    <location>
        <begin position="164"/>
        <end position="227"/>
    </location>
</feature>
<dbReference type="Gene3D" id="2.60.40.10">
    <property type="entry name" value="Immunoglobulins"/>
    <property type="match status" value="2"/>
</dbReference>
<dbReference type="RefSeq" id="WP_167702894.1">
    <property type="nucleotide sequence ID" value="NZ_CP118168.1"/>
</dbReference>
<dbReference type="AlphaFoldDB" id="A0A968KXC0"/>
<dbReference type="InterPro" id="IPR032640">
    <property type="entry name" value="AMPK1_CBM"/>
</dbReference>
<reference evidence="3" key="1">
    <citation type="submission" date="2020-03" db="EMBL/GenBank/DDBJ databases">
        <title>Spirochaetal bacteria isolated from arthropods constitute a novel genus Entomospira genus novum within the order Spirochaetales.</title>
        <authorList>
            <person name="Grana-Miraglia L."/>
            <person name="Sikutova S."/>
            <person name="Fingerle V."/>
            <person name="Sing A."/>
            <person name="Castillo-Ramirez S."/>
            <person name="Margos G."/>
            <person name="Rudolf I."/>
        </authorList>
    </citation>
    <scope>NUCLEOTIDE SEQUENCE</scope>
    <source>
        <strain evidence="3">BR208</strain>
    </source>
</reference>
<evidence type="ECO:0000259" key="2">
    <source>
        <dbReference type="Pfam" id="PF16561"/>
    </source>
</evidence>
<dbReference type="InterPro" id="IPR013783">
    <property type="entry name" value="Ig-like_fold"/>
</dbReference>
<proteinExistence type="predicted"/>
<accession>A0A968KXC0</accession>
<dbReference type="Pfam" id="PF16561">
    <property type="entry name" value="AMPK1_CBM"/>
    <property type="match status" value="1"/>
</dbReference>
<keyword evidence="1" id="KW-0732">Signal</keyword>
<dbReference type="SUPFAM" id="SSF81296">
    <property type="entry name" value="E set domains"/>
    <property type="match status" value="2"/>
</dbReference>
<feature type="chain" id="PRO_5038144311" description="AMP-activated protein kinase glycogen-binding domain-containing protein" evidence="1">
    <location>
        <begin position="20"/>
        <end position="236"/>
    </location>
</feature>
<evidence type="ECO:0000313" key="4">
    <source>
        <dbReference type="Proteomes" id="UP000752013"/>
    </source>
</evidence>
<name>A0A968KXC0_9SPIO</name>
<comment type="caution">
    <text evidence="3">The sequence shown here is derived from an EMBL/GenBank/DDBJ whole genome shotgun (WGS) entry which is preliminary data.</text>
</comment>
<evidence type="ECO:0000313" key="3">
    <source>
        <dbReference type="EMBL" id="NIZ46427.1"/>
    </source>
</evidence>
<organism evidence="3 4">
    <name type="scientific">Entomospira nematocerorum</name>
    <dbReference type="NCBI Taxonomy" id="2719987"/>
    <lineage>
        <taxon>Bacteria</taxon>
        <taxon>Pseudomonadati</taxon>
        <taxon>Spirochaetota</taxon>
        <taxon>Spirochaetia</taxon>
        <taxon>Spirochaetales</taxon>
        <taxon>Spirochaetaceae</taxon>
        <taxon>Entomospira</taxon>
    </lineage>
</organism>
<gene>
    <name evidence="3" type="ORF">HCT46_00595</name>
</gene>
<dbReference type="EMBL" id="JAATLK010000001">
    <property type="protein sequence ID" value="NIZ46427.1"/>
    <property type="molecule type" value="Genomic_DNA"/>
</dbReference>
<keyword evidence="4" id="KW-1185">Reference proteome</keyword>
<evidence type="ECO:0000256" key="1">
    <source>
        <dbReference type="SAM" id="SignalP"/>
    </source>
</evidence>
<sequence length="236" mass="27490">MQRILLIATFLFMSSHLWAQLSQTPESPSSLTLHLKISSMHTSQAPEVWNSYFILTYQERYIPRFVAVAFEHENYQILHKFLRNEQNIFVYYDNIPDLPELKYRIIVDGVWQADPNNPHTMTDPKGVSLSILTLPQQRNILAKGPIYRGGGIVDFYLSTRPEANVFLVGDFTRWDPFLLPMKEVEDGLYHVRLFLGKGQHHYYFLVNGSRMTDPANFLQKEFLGETVSAWQTPDNY</sequence>